<reference evidence="1 2" key="1">
    <citation type="journal article" date="2018" name="Mol. Biol. Evol.">
        <title>Broad Genomic Sampling Reveals a Smut Pathogenic Ancestry of the Fungal Clade Ustilaginomycotina.</title>
        <authorList>
            <person name="Kijpornyongpan T."/>
            <person name="Mondo S.J."/>
            <person name="Barry K."/>
            <person name="Sandor L."/>
            <person name="Lee J."/>
            <person name="Lipzen A."/>
            <person name="Pangilinan J."/>
            <person name="LaButti K."/>
            <person name="Hainaut M."/>
            <person name="Henrissat B."/>
            <person name="Grigoriev I.V."/>
            <person name="Spatafora J.W."/>
            <person name="Aime M.C."/>
        </authorList>
    </citation>
    <scope>NUCLEOTIDE SEQUENCE [LARGE SCALE GENOMIC DNA]</scope>
    <source>
        <strain evidence="1 2">SA 807</strain>
    </source>
</reference>
<evidence type="ECO:0000313" key="2">
    <source>
        <dbReference type="Proteomes" id="UP000245626"/>
    </source>
</evidence>
<proteinExistence type="predicted"/>
<organism evidence="1 2">
    <name type="scientific">Violaceomyces palustris</name>
    <dbReference type="NCBI Taxonomy" id="1673888"/>
    <lineage>
        <taxon>Eukaryota</taxon>
        <taxon>Fungi</taxon>
        <taxon>Dikarya</taxon>
        <taxon>Basidiomycota</taxon>
        <taxon>Ustilaginomycotina</taxon>
        <taxon>Ustilaginomycetes</taxon>
        <taxon>Violaceomycetales</taxon>
        <taxon>Violaceomycetaceae</taxon>
        <taxon>Violaceomyces</taxon>
    </lineage>
</organism>
<dbReference type="EMBL" id="KZ819804">
    <property type="protein sequence ID" value="PWN51986.1"/>
    <property type="molecule type" value="Genomic_DNA"/>
</dbReference>
<protein>
    <submittedName>
        <fullName evidence="1">Uncharacterized protein</fullName>
    </submittedName>
</protein>
<name>A0ACD0P1Q6_9BASI</name>
<gene>
    <name evidence="1" type="ORF">IE53DRAFT_27118</name>
</gene>
<evidence type="ECO:0000313" key="1">
    <source>
        <dbReference type="EMBL" id="PWN51986.1"/>
    </source>
</evidence>
<keyword evidence="2" id="KW-1185">Reference proteome</keyword>
<sequence>MSESLVSGGFFFFFFLFLSFLPSMNSLLKEKRKKGKNDESLTQSFRGQLVPPPPLFPLPCLRSRSVTRSKRRLKGGKEKSQHLLPPQGAYISLVPFASSVLLPPFSPHPLHSICPSFKSISAS</sequence>
<accession>A0ACD0P1Q6</accession>
<dbReference type="Proteomes" id="UP000245626">
    <property type="component" value="Unassembled WGS sequence"/>
</dbReference>